<evidence type="ECO:0000313" key="8">
    <source>
        <dbReference type="Proteomes" id="UP000054359"/>
    </source>
</evidence>
<evidence type="ECO:0000256" key="5">
    <source>
        <dbReference type="ARBA" id="ARBA00023136"/>
    </source>
</evidence>
<protein>
    <submittedName>
        <fullName evidence="7">Mpv17-like protein 2</fullName>
    </submittedName>
</protein>
<proteinExistence type="inferred from homology"/>
<gene>
    <name evidence="7" type="ORF">X975_19465</name>
</gene>
<dbReference type="InterPro" id="IPR007248">
    <property type="entry name" value="Mpv17_PMP22"/>
</dbReference>
<dbReference type="GO" id="GO:0061668">
    <property type="term" value="P:mitochondrial ribosome assembly"/>
    <property type="evidence" value="ECO:0007669"/>
    <property type="project" value="TreeGrafter"/>
</dbReference>
<keyword evidence="4 6" id="KW-1133">Transmembrane helix</keyword>
<comment type="similarity">
    <text evidence="2 6">Belongs to the peroxisomal membrane protein PXMP2/4 family.</text>
</comment>
<keyword evidence="5 6" id="KW-0472">Membrane</keyword>
<evidence type="ECO:0000256" key="4">
    <source>
        <dbReference type="ARBA" id="ARBA00022989"/>
    </source>
</evidence>
<feature type="transmembrane region" description="Helical" evidence="6">
    <location>
        <begin position="57"/>
        <end position="74"/>
    </location>
</feature>
<dbReference type="OrthoDB" id="5345392at2759"/>
<evidence type="ECO:0000256" key="3">
    <source>
        <dbReference type="ARBA" id="ARBA00022692"/>
    </source>
</evidence>
<feature type="transmembrane region" description="Helical" evidence="6">
    <location>
        <begin position="94"/>
        <end position="114"/>
    </location>
</feature>
<evidence type="ECO:0000256" key="2">
    <source>
        <dbReference type="ARBA" id="ARBA00006824"/>
    </source>
</evidence>
<dbReference type="GO" id="GO:0016020">
    <property type="term" value="C:membrane"/>
    <property type="evidence" value="ECO:0007669"/>
    <property type="project" value="UniProtKB-SubCell"/>
</dbReference>
<comment type="subcellular location">
    <subcellularLocation>
        <location evidence="1">Membrane</location>
        <topology evidence="1">Multi-pass membrane protein</topology>
    </subcellularLocation>
</comment>
<dbReference type="Proteomes" id="UP000054359">
    <property type="component" value="Unassembled WGS sequence"/>
</dbReference>
<reference evidence="7 8" key="1">
    <citation type="submission" date="2013-11" db="EMBL/GenBank/DDBJ databases">
        <title>Genome sequencing of Stegodyphus mimosarum.</title>
        <authorList>
            <person name="Bechsgaard J."/>
        </authorList>
    </citation>
    <scope>NUCLEOTIDE SEQUENCE [LARGE SCALE GENOMIC DNA]</scope>
</reference>
<dbReference type="AlphaFoldDB" id="A0A087SWN6"/>
<organism evidence="7 8">
    <name type="scientific">Stegodyphus mimosarum</name>
    <name type="common">African social velvet spider</name>
    <dbReference type="NCBI Taxonomy" id="407821"/>
    <lineage>
        <taxon>Eukaryota</taxon>
        <taxon>Metazoa</taxon>
        <taxon>Ecdysozoa</taxon>
        <taxon>Arthropoda</taxon>
        <taxon>Chelicerata</taxon>
        <taxon>Arachnida</taxon>
        <taxon>Araneae</taxon>
        <taxon>Araneomorphae</taxon>
        <taxon>Entelegynae</taxon>
        <taxon>Eresoidea</taxon>
        <taxon>Eresidae</taxon>
        <taxon>Stegodyphus</taxon>
    </lineage>
</organism>
<dbReference type="EMBL" id="KK112296">
    <property type="protein sequence ID" value="KFM57275.1"/>
    <property type="molecule type" value="Genomic_DNA"/>
</dbReference>
<dbReference type="STRING" id="407821.A0A087SWN6"/>
<keyword evidence="3 6" id="KW-0812">Transmembrane</keyword>
<name>A0A087SWN6_STEMI</name>
<dbReference type="PANTHER" id="PTHR11266">
    <property type="entry name" value="PEROXISOMAL MEMBRANE PROTEIN 2, PXMP2 MPV17"/>
    <property type="match status" value="1"/>
</dbReference>
<accession>A0A087SWN6</accession>
<evidence type="ECO:0000256" key="6">
    <source>
        <dbReference type="RuleBase" id="RU363053"/>
    </source>
</evidence>
<keyword evidence="8" id="KW-1185">Reference proteome</keyword>
<sequence length="145" mass="16432">MKFLTRVKYVSDYFFKKHLLLTNTGIGVMFLGAGDAIQQNIEKKLYHGKVYDTRRTGNMMFAGSAFGILGHYWYKFLDFKFPGASAKAVGKKILSEMAIGPPLFLGFFISIGLLEGKSVVQSFQQFKKNFFLILAIGQYMLLCKQ</sequence>
<dbReference type="GO" id="GO:0005739">
    <property type="term" value="C:mitochondrion"/>
    <property type="evidence" value="ECO:0007669"/>
    <property type="project" value="TreeGrafter"/>
</dbReference>
<dbReference type="OMA" id="ICEEVKM"/>
<evidence type="ECO:0000256" key="1">
    <source>
        <dbReference type="ARBA" id="ARBA00004141"/>
    </source>
</evidence>
<feature type="transmembrane region" description="Helical" evidence="6">
    <location>
        <begin position="20"/>
        <end position="37"/>
    </location>
</feature>
<feature type="non-terminal residue" evidence="7">
    <location>
        <position position="145"/>
    </location>
</feature>
<dbReference type="PANTHER" id="PTHR11266:SF8">
    <property type="entry name" value="MPV17-LIKE PROTEIN 2"/>
    <property type="match status" value="1"/>
</dbReference>
<evidence type="ECO:0000313" key="7">
    <source>
        <dbReference type="EMBL" id="KFM57275.1"/>
    </source>
</evidence>